<protein>
    <submittedName>
        <fullName evidence="2">Site-specific recombinase</fullName>
    </submittedName>
</protein>
<evidence type="ECO:0000313" key="2">
    <source>
        <dbReference type="EMBL" id="MCP2307550.1"/>
    </source>
</evidence>
<dbReference type="Proteomes" id="UP001206483">
    <property type="component" value="Unassembled WGS sequence"/>
</dbReference>
<evidence type="ECO:0000313" key="3">
    <source>
        <dbReference type="Proteomes" id="UP001206483"/>
    </source>
</evidence>
<keyword evidence="3" id="KW-1185">Reference proteome</keyword>
<feature type="transmembrane region" description="Helical" evidence="1">
    <location>
        <begin position="12"/>
        <end position="33"/>
    </location>
</feature>
<keyword evidence="1" id="KW-0472">Membrane</keyword>
<accession>A0ABT1IQY9</accession>
<keyword evidence="1" id="KW-1133">Transmembrane helix</keyword>
<name>A0ABT1IQY9_9ACTN</name>
<comment type="caution">
    <text evidence="2">The sequence shown here is derived from an EMBL/GenBank/DDBJ whole genome shotgun (WGS) entry which is preliminary data.</text>
</comment>
<sequence length="78" mass="7574">MQIKWAALGQTAGVSLAITLAVVVVFALGNLALSRREAAAEAGNANSAKGTAALVAAGVCFAACAGVVLYGISLIAGK</sequence>
<dbReference type="EMBL" id="JAMZDX010000001">
    <property type="protein sequence ID" value="MCP2307550.1"/>
    <property type="molecule type" value="Genomic_DNA"/>
</dbReference>
<feature type="transmembrane region" description="Helical" evidence="1">
    <location>
        <begin position="53"/>
        <end position="76"/>
    </location>
</feature>
<dbReference type="RefSeq" id="WP_253793584.1">
    <property type="nucleotide sequence ID" value="NZ_BAAAUB010000044.1"/>
</dbReference>
<keyword evidence="1" id="KW-0812">Transmembrane</keyword>
<gene>
    <name evidence="2" type="ORF">FHR36_000642</name>
</gene>
<organism evidence="2 3">
    <name type="scientific">Kitasatospora paracochleata</name>
    <dbReference type="NCBI Taxonomy" id="58354"/>
    <lineage>
        <taxon>Bacteria</taxon>
        <taxon>Bacillati</taxon>
        <taxon>Actinomycetota</taxon>
        <taxon>Actinomycetes</taxon>
        <taxon>Kitasatosporales</taxon>
        <taxon>Streptomycetaceae</taxon>
        <taxon>Kitasatospora</taxon>
    </lineage>
</organism>
<evidence type="ECO:0000256" key="1">
    <source>
        <dbReference type="SAM" id="Phobius"/>
    </source>
</evidence>
<proteinExistence type="predicted"/>
<reference evidence="2 3" key="1">
    <citation type="submission" date="2022-06" db="EMBL/GenBank/DDBJ databases">
        <title>Sequencing the genomes of 1000 actinobacteria strains.</title>
        <authorList>
            <person name="Klenk H.-P."/>
        </authorList>
    </citation>
    <scope>NUCLEOTIDE SEQUENCE [LARGE SCALE GENOMIC DNA]</scope>
    <source>
        <strain evidence="2 3">DSM 41656</strain>
    </source>
</reference>